<gene>
    <name evidence="1" type="ORF">NLG97_g2206</name>
</gene>
<proteinExistence type="predicted"/>
<keyword evidence="2" id="KW-1185">Reference proteome</keyword>
<accession>A0ACC1R3G5</accession>
<organism evidence="1 2">
    <name type="scientific">Lecanicillium saksenae</name>
    <dbReference type="NCBI Taxonomy" id="468837"/>
    <lineage>
        <taxon>Eukaryota</taxon>
        <taxon>Fungi</taxon>
        <taxon>Dikarya</taxon>
        <taxon>Ascomycota</taxon>
        <taxon>Pezizomycotina</taxon>
        <taxon>Sordariomycetes</taxon>
        <taxon>Hypocreomycetidae</taxon>
        <taxon>Hypocreales</taxon>
        <taxon>Cordycipitaceae</taxon>
        <taxon>Lecanicillium</taxon>
    </lineage>
</organism>
<evidence type="ECO:0000313" key="2">
    <source>
        <dbReference type="Proteomes" id="UP001148737"/>
    </source>
</evidence>
<dbReference type="Proteomes" id="UP001148737">
    <property type="component" value="Unassembled WGS sequence"/>
</dbReference>
<reference evidence="1" key="1">
    <citation type="submission" date="2022-07" db="EMBL/GenBank/DDBJ databases">
        <title>Genome Sequence of Lecanicillium saksenae.</title>
        <authorList>
            <person name="Buettner E."/>
        </authorList>
    </citation>
    <scope>NUCLEOTIDE SEQUENCE</scope>
    <source>
        <strain evidence="1">VT-O1</strain>
    </source>
</reference>
<sequence>MAAYSLVNSYAGNALINGFNWVDGHDYSNGFVKYQSQANAASRGLFAVDEQTGVVRIGVDHHNTYEVSGGRPSVRIESKEAYNHGLFIADFLHMPPSQCGVWPAFWAYGPDWPRNGEIDIIEGANTVHRNIISAHTTPGCKLGEDVLSMASGNAQTKNCDIGDQNIGCGYVPPTRDTSSYGDTFNAVGGGIYAMQWDDDYIKVWHFDRNTAPADISAKKPKPDSWGKPQAVYGGKSCDVKSHFRDMSIVLNINFCGDYGNAMWSSSGCSALAPTCSEWVAKNPAAFANAYWDVNYIDAYVQGPGGSHSPSGTIGSQSQPSNIPTASFTHLPGTAGSNGTYTRFPVGNISSNAFPTNPSTSESTSWTTTTRTDTTTVTVPGNIPTATLPAPSGKAHHNPANLNDFSYLGCFGSNSDFKSFDKVADSPDMDLKKCTGLCKGKKYAGVFDTSCYCASELDADTRVSADTCDTQCPGDSSQFCGGRIKKNGKFNDNGIGAKANITLPETSSYVSGIAMPLETDGGSRSSSGETSNMTSPEQPVPSGSGSPIVKANSTAPETPNVVNPAAKFNSTGPQIIPAISSSSIASSSASSTIESGPSTGYTSTTGVIAPAKFNLTGPEIPAPASTSSETTSADGPVVTIPVYPQPKEKNVTGLESQQTTSSSVGSSSVSSNSVRSNSASFSTASPTIASSAVAESSPAPEVLRNSTLVGRGIHAARSMMYKNIRPGMMDRREAADFLLTIYAAIAKEEPPKQPPGMGIHTANANAAADNTSTVVTTITYQTVHPTNPAQIINQEYVTTIVKVHCGCTESTSTATPIPMTTKVVPCSSCGPQGENHLTVTVPHTVTISTPAPATNTPIKPSSGTASSVRIVPTSPPIVAGASGLKATSLLFTTMLAMVLLL</sequence>
<evidence type="ECO:0000313" key="1">
    <source>
        <dbReference type="EMBL" id="KAJ3497051.1"/>
    </source>
</evidence>
<name>A0ACC1R3G5_9HYPO</name>
<comment type="caution">
    <text evidence="1">The sequence shown here is derived from an EMBL/GenBank/DDBJ whole genome shotgun (WGS) entry which is preliminary data.</text>
</comment>
<protein>
    <submittedName>
        <fullName evidence="1">Uncharacterized protein</fullName>
    </submittedName>
</protein>
<dbReference type="EMBL" id="JANAKD010000142">
    <property type="protein sequence ID" value="KAJ3497051.1"/>
    <property type="molecule type" value="Genomic_DNA"/>
</dbReference>